<reference evidence="14 15" key="1">
    <citation type="journal article" date="2007" name="Appl. Environ. Microbiol.">
        <title>Genome sequence of the cellulolytic gliding bacterium Cytophaga hutchinsonii.</title>
        <authorList>
            <person name="Xie G."/>
            <person name="Bruce D.C."/>
            <person name="Challacombe J.F."/>
            <person name="Chertkov O."/>
            <person name="Detter J.C."/>
            <person name="Gilna P."/>
            <person name="Han C.S."/>
            <person name="Lucas S."/>
            <person name="Misra M."/>
            <person name="Myers G.L."/>
            <person name="Richardson P."/>
            <person name="Tapia R."/>
            <person name="Thayer N."/>
            <person name="Thompson L.S."/>
            <person name="Brettin T.S."/>
            <person name="Henrissat B."/>
            <person name="Wilson D.B."/>
            <person name="McBride M.J."/>
        </authorList>
    </citation>
    <scope>NUCLEOTIDE SEQUENCE [LARGE SCALE GENOMIC DNA]</scope>
    <source>
        <strain evidence="15">ATCC 33406 / DSM 1761 / CIP 103989 / NBRC 15051 / NCIMB 9469 / D465</strain>
    </source>
</reference>
<evidence type="ECO:0000256" key="3">
    <source>
        <dbReference type="ARBA" id="ARBA00022475"/>
    </source>
</evidence>
<keyword evidence="6 9" id="KW-1133">Transmembrane helix</keyword>
<feature type="domain" description="Protein export membrane protein SecD/SecF C-terminal" evidence="11">
    <location>
        <begin position="488"/>
        <end position="658"/>
    </location>
</feature>
<keyword evidence="7 9" id="KW-0811">Translocation</keyword>
<dbReference type="InterPro" id="IPR055344">
    <property type="entry name" value="SecD_SecF_C_bact"/>
</dbReference>
<dbReference type="NCBIfam" id="NF009585">
    <property type="entry name" value="PRK13024.1-5"/>
    <property type="match status" value="1"/>
</dbReference>
<keyword evidence="2 9" id="KW-0813">Transport</keyword>
<dbReference type="HAMAP" id="MF_01464_B">
    <property type="entry name" value="SecF_B"/>
    <property type="match status" value="1"/>
</dbReference>
<dbReference type="GO" id="GO:0006605">
    <property type="term" value="P:protein targeting"/>
    <property type="evidence" value="ECO:0007669"/>
    <property type="project" value="UniProtKB-UniRule"/>
</dbReference>
<evidence type="ECO:0000313" key="14">
    <source>
        <dbReference type="EMBL" id="ABG57406.1"/>
    </source>
</evidence>
<feature type="transmembrane region" description="Helical" evidence="9">
    <location>
        <begin position="840"/>
        <end position="862"/>
    </location>
</feature>
<proteinExistence type="inferred from homology"/>
<dbReference type="Pfam" id="PF02355">
    <property type="entry name" value="SecD_SecF_C"/>
    <property type="match status" value="2"/>
</dbReference>
<dbReference type="KEGG" id="chu:CHU_0113"/>
<dbReference type="Gene3D" id="3.30.70.3220">
    <property type="match status" value="1"/>
</dbReference>
<evidence type="ECO:0000256" key="6">
    <source>
        <dbReference type="ARBA" id="ARBA00022989"/>
    </source>
</evidence>
<dbReference type="Gene3D" id="1.20.1640.10">
    <property type="entry name" value="Multidrug efflux transporter AcrB transmembrane domain"/>
    <property type="match status" value="2"/>
</dbReference>
<evidence type="ECO:0000256" key="4">
    <source>
        <dbReference type="ARBA" id="ARBA00022692"/>
    </source>
</evidence>
<feature type="domain" description="Protein export membrane protein SecD/SecF C-terminal" evidence="11">
    <location>
        <begin position="792"/>
        <end position="977"/>
    </location>
</feature>
<evidence type="ECO:0000313" key="15">
    <source>
        <dbReference type="Proteomes" id="UP000001822"/>
    </source>
</evidence>
<dbReference type="Proteomes" id="UP000001822">
    <property type="component" value="Chromosome"/>
</dbReference>
<feature type="transmembrane region" description="Helical" evidence="9">
    <location>
        <begin position="915"/>
        <end position="942"/>
    </location>
</feature>
<evidence type="ECO:0000256" key="2">
    <source>
        <dbReference type="ARBA" id="ARBA00022448"/>
    </source>
</evidence>
<evidence type="ECO:0000256" key="5">
    <source>
        <dbReference type="ARBA" id="ARBA00022927"/>
    </source>
</evidence>
<gene>
    <name evidence="14" type="primary">secDF</name>
    <name evidence="9" type="synonym">secD</name>
    <name evidence="10" type="synonym">secF</name>
    <name evidence="14" type="ordered locus">CHU_0113</name>
</gene>
<keyword evidence="8 9" id="KW-0472">Membrane</keyword>
<dbReference type="InterPro" id="IPR054384">
    <property type="entry name" value="SecDF_P1_head"/>
</dbReference>
<comment type="subunit">
    <text evidence="9">Forms a complex with SecF. Part of the essential Sec protein translocation apparatus which comprises SecA, SecYEG and auxiliary proteins SecDF. Other proteins may also be involved.</text>
</comment>
<dbReference type="FunFam" id="1.20.1640.10:FF:000004">
    <property type="entry name" value="Protein translocase subunit SecD"/>
    <property type="match status" value="1"/>
</dbReference>
<comment type="similarity">
    <text evidence="9">Belongs to the SecD/SecF family. SecD subfamily.</text>
</comment>
<dbReference type="HAMAP" id="MF_01463_B">
    <property type="entry name" value="SecD_B"/>
    <property type="match status" value="1"/>
</dbReference>
<sequence>MRNKNLIIALTVIVTALCFFYISFTFVARGVEKDAVDAATTADGKVDIQKKQAYMDSIYNEPVYNFLGAKYTYKEVKSLELALGLDLQGGMHVVLEVSPVEILQAMAGSNAESADFKKAIELAKEKQRNSQGTFQQAFFDSYRSIAGANNLSKIFANATNKGKIDIRSTDKDVEKVINEEIDLSVERSFNILRNRIDKFGAIQPNIQRIRGTGRILVELPGVENPQRVRNLLQGTAKLEFMEVYQIYEIAEKTNRINDYLINLAEEKKTSSASDTSVAVTTTDNSSLLVTNSADKDAATVKADTSAAAKDTSKVSDFYRLIQAQGGLIYKTTDTSIINKILALDRVKSIIGNDLRFVWDRKANVVDGDVGYIELVPVKVGRDGKAALAGDVITNVGYGLSSDGKGYEVSMQMSPAGAKSWRKITKAASQEQNKRRIAIVLDNSVYSAPTVQVEIPNGSSSISGNFTLDESKDLANILKAGKLPAPVRIVEEVIVGPTLGQEAIMDGLVSMFAGIAIVILLLIMYYSKGGMVANIALVFNIIFTLGFLASLNSVLTLPGIAGIVLTIGMSVDANVLIMERIKEELANGKSLLTAIELGYDKAFSSIFDSNLTTILTGVILFFLGEGPVKGFATTLVLGVLCSFFTAVYITKLILLWMAKNKSDNAISFDTFISKNAFKNLNFDFISKRKIAYVFSSAILIIGLVLTIIQGGLNLGVDFKGGRSYIVEFKNPVVASDLRDGLNDYFEGNGTEVKTYGSDSKVKITTSYLVEDESADADKKVEAALVKGAENYAKNSEFKILSSSKVGATVADDIKNASWKAMLASLIGIFLYIFLRFKKWQLSLGGVVALFHDTLVVLAIFAILRVFNIDFEIDQVIVAALLTIIGFSINDTVVIFDRVREFDKESSKLDMASMLNASINSTLSRTIMTTVIVLVSVLILFIFGGETLRGFSFALLIGVVFGSYSTIFIAVPMLLDLRSKAEKEADDKILAGK</sequence>
<dbReference type="Pfam" id="PF21760">
    <property type="entry name" value="SecD_1st"/>
    <property type="match status" value="1"/>
</dbReference>
<dbReference type="Pfam" id="PF07549">
    <property type="entry name" value="Sec_GG"/>
    <property type="match status" value="2"/>
</dbReference>
<dbReference type="InterPro" id="IPR022813">
    <property type="entry name" value="SecD/SecF_arch_bac"/>
</dbReference>
<dbReference type="GO" id="GO:0005886">
    <property type="term" value="C:plasma membrane"/>
    <property type="evidence" value="ECO:0007669"/>
    <property type="project" value="UniProtKB-SubCell"/>
</dbReference>
<name>A0A6N4SMB1_CYTH3</name>
<dbReference type="NCBIfam" id="TIGR00966">
    <property type="entry name" value="transloc_SecF"/>
    <property type="match status" value="1"/>
</dbReference>
<organism evidence="14 15">
    <name type="scientific">Cytophaga hutchinsonii (strain ATCC 33406 / DSM 1761 / CIP 103989 / NBRC 15051 / NCIMB 9469 / D465)</name>
    <dbReference type="NCBI Taxonomy" id="269798"/>
    <lineage>
        <taxon>Bacteria</taxon>
        <taxon>Pseudomonadati</taxon>
        <taxon>Bacteroidota</taxon>
        <taxon>Cytophagia</taxon>
        <taxon>Cytophagales</taxon>
        <taxon>Cytophagaceae</taxon>
        <taxon>Cytophaga</taxon>
    </lineage>
</organism>
<dbReference type="GO" id="GO:0043952">
    <property type="term" value="P:protein transport by the Sec complex"/>
    <property type="evidence" value="ECO:0007669"/>
    <property type="project" value="UniProtKB-UniRule"/>
</dbReference>
<dbReference type="InterPro" id="IPR022645">
    <property type="entry name" value="SecD/SecF_bac"/>
</dbReference>
<dbReference type="InterPro" id="IPR022646">
    <property type="entry name" value="SecD/SecF_CS"/>
</dbReference>
<comment type="subcellular location">
    <subcellularLocation>
        <location evidence="9">Cell inner membrane</location>
        <topology evidence="9">Multi-pass membrane protein</topology>
    </subcellularLocation>
    <subcellularLocation>
        <location evidence="1">Cell membrane</location>
        <topology evidence="1">Multi-pass membrane protein</topology>
    </subcellularLocation>
</comment>
<keyword evidence="15" id="KW-1185">Reference proteome</keyword>
<evidence type="ECO:0000259" key="12">
    <source>
        <dbReference type="Pfam" id="PF21760"/>
    </source>
</evidence>
<feature type="transmembrane region" description="Helical" evidence="9">
    <location>
        <begin position="689"/>
        <end position="711"/>
    </location>
</feature>
<protein>
    <recommendedName>
        <fullName evidence="9 10">Multifunctional fusion protein</fullName>
    </recommendedName>
    <domain>
        <recommendedName>
            <fullName evidence="9">Protein translocase subunit SecD</fullName>
        </recommendedName>
    </domain>
    <domain>
        <recommendedName>
            <fullName evidence="10">Protein-export membrane protein SecF</fullName>
        </recommendedName>
    </domain>
</protein>
<dbReference type="GO" id="GO:0015450">
    <property type="term" value="F:protein-transporting ATPase activity"/>
    <property type="evidence" value="ECO:0007669"/>
    <property type="project" value="InterPro"/>
</dbReference>
<dbReference type="InterPro" id="IPR005665">
    <property type="entry name" value="SecF_bac"/>
</dbReference>
<dbReference type="RefSeq" id="WP_011583522.1">
    <property type="nucleotide sequence ID" value="NC_008255.1"/>
</dbReference>
<dbReference type="Gene3D" id="3.30.1360.200">
    <property type="match status" value="1"/>
</dbReference>
<keyword evidence="3 9" id="KW-1003">Cell membrane</keyword>
<feature type="transmembrane region" description="Helical" evidence="9">
    <location>
        <begin position="531"/>
        <end position="550"/>
    </location>
</feature>
<dbReference type="InterPro" id="IPR048634">
    <property type="entry name" value="SecD_SecF_C"/>
</dbReference>
<evidence type="ECO:0000256" key="9">
    <source>
        <dbReference type="HAMAP-Rule" id="MF_01463"/>
    </source>
</evidence>
<evidence type="ECO:0000259" key="13">
    <source>
        <dbReference type="Pfam" id="PF22599"/>
    </source>
</evidence>
<accession>A0A6N4SMB1</accession>
<dbReference type="InterPro" id="IPR048631">
    <property type="entry name" value="SecD_1st"/>
</dbReference>
<feature type="transmembrane region" description="Helical" evidence="9">
    <location>
        <begin position="506"/>
        <end position="524"/>
    </location>
</feature>
<dbReference type="SUPFAM" id="SSF82866">
    <property type="entry name" value="Multidrug efflux transporter AcrB transmembrane domain"/>
    <property type="match status" value="2"/>
</dbReference>
<feature type="transmembrane region" description="Helical" evidence="9">
    <location>
        <begin position="556"/>
        <end position="580"/>
    </location>
</feature>
<dbReference type="GO" id="GO:0065002">
    <property type="term" value="P:intracellular protein transmembrane transport"/>
    <property type="evidence" value="ECO:0007669"/>
    <property type="project" value="UniProtKB-UniRule"/>
</dbReference>
<dbReference type="PANTHER" id="PTHR30081">
    <property type="entry name" value="PROTEIN-EXPORT MEMBRANE PROTEIN SEC"/>
    <property type="match status" value="1"/>
</dbReference>
<feature type="transmembrane region" description="Helical" evidence="9">
    <location>
        <begin position="601"/>
        <end position="622"/>
    </location>
</feature>
<keyword evidence="9" id="KW-0997">Cell inner membrane</keyword>
<dbReference type="Pfam" id="PF22599">
    <property type="entry name" value="SecDF_P1_head"/>
    <property type="match status" value="1"/>
</dbReference>
<dbReference type="EMBL" id="CP000383">
    <property type="protein sequence ID" value="ABG57406.1"/>
    <property type="molecule type" value="Genomic_DNA"/>
</dbReference>
<dbReference type="NCBIfam" id="TIGR01129">
    <property type="entry name" value="secD"/>
    <property type="match status" value="1"/>
</dbReference>
<dbReference type="InterPro" id="IPR005791">
    <property type="entry name" value="SecD"/>
</dbReference>
<evidence type="ECO:0000256" key="7">
    <source>
        <dbReference type="ARBA" id="ARBA00023010"/>
    </source>
</evidence>
<feature type="domain" description="SecDF P1 head subdomain" evidence="13">
    <location>
        <begin position="384"/>
        <end position="484"/>
    </location>
</feature>
<feature type="transmembrane region" description="Helical" evidence="9">
    <location>
        <begin position="948"/>
        <end position="973"/>
    </location>
</feature>
<dbReference type="PANTHER" id="PTHR30081:SF1">
    <property type="entry name" value="PROTEIN TRANSLOCASE SUBUNIT SECD"/>
    <property type="match status" value="1"/>
</dbReference>
<dbReference type="NCBIfam" id="TIGR00916">
    <property type="entry name" value="2A0604s01"/>
    <property type="match status" value="2"/>
</dbReference>
<keyword evidence="5 9" id="KW-0653">Protein transport</keyword>
<dbReference type="PRINTS" id="PR01755">
    <property type="entry name" value="SECFTRNLCASE"/>
</dbReference>
<evidence type="ECO:0000256" key="1">
    <source>
        <dbReference type="ARBA" id="ARBA00004651"/>
    </source>
</evidence>
<comment type="function">
    <text evidence="9">Part of the Sec protein translocase complex. Interacts with the SecYEG preprotein conducting channel. SecDF uses the proton motive force (PMF) to complete protein translocation after the ATP-dependent function of SecA.</text>
</comment>
<dbReference type="OrthoDB" id="9805019at2"/>
<evidence type="ECO:0000256" key="10">
    <source>
        <dbReference type="HAMAP-Rule" id="MF_01464"/>
    </source>
</evidence>
<comment type="similarity">
    <text evidence="10">Belongs to the SecD/SecF family. SecF subfamily.</text>
</comment>
<comment type="caution">
    <text evidence="9">Lacks conserved residue(s) required for the propagation of feature annotation.</text>
</comment>
<feature type="transmembrane region" description="Helical" evidence="9">
    <location>
        <begin position="634"/>
        <end position="657"/>
    </location>
</feature>
<evidence type="ECO:0000259" key="11">
    <source>
        <dbReference type="Pfam" id="PF02355"/>
    </source>
</evidence>
<feature type="domain" description="Protein translocase subunit SecDF P1" evidence="12">
    <location>
        <begin position="185"/>
        <end position="243"/>
    </location>
</feature>
<keyword evidence="4 9" id="KW-0812">Transmembrane</keyword>
<evidence type="ECO:0000256" key="8">
    <source>
        <dbReference type="ARBA" id="ARBA00023136"/>
    </source>
</evidence>
<dbReference type="AlphaFoldDB" id="A0A6N4SMB1"/>
<comment type="subunit">
    <text evidence="10">Forms a complex with SecD. Part of the essential Sec protein translocation apparatus which comprises SecA, SecYEG and auxiliary proteins SecDF. Other proteins may also be involved.</text>
</comment>
<feature type="transmembrane region" description="Helical" evidence="9">
    <location>
        <begin position="7"/>
        <end position="28"/>
    </location>
</feature>
<feature type="transmembrane region" description="Helical" evidence="9">
    <location>
        <begin position="815"/>
        <end position="833"/>
    </location>
</feature>
<feature type="transmembrane region" description="Helical" evidence="9">
    <location>
        <begin position="874"/>
        <end position="894"/>
    </location>
</feature>